<organism evidence="1 2">
    <name type="scientific">Cryptotermes secundus</name>
    <dbReference type="NCBI Taxonomy" id="105785"/>
    <lineage>
        <taxon>Eukaryota</taxon>
        <taxon>Metazoa</taxon>
        <taxon>Ecdysozoa</taxon>
        <taxon>Arthropoda</taxon>
        <taxon>Hexapoda</taxon>
        <taxon>Insecta</taxon>
        <taxon>Pterygota</taxon>
        <taxon>Neoptera</taxon>
        <taxon>Polyneoptera</taxon>
        <taxon>Dictyoptera</taxon>
        <taxon>Blattodea</taxon>
        <taxon>Blattoidea</taxon>
        <taxon>Termitoidae</taxon>
        <taxon>Kalotermitidae</taxon>
        <taxon>Cryptotermitinae</taxon>
        <taxon>Cryptotermes</taxon>
    </lineage>
</organism>
<protein>
    <submittedName>
        <fullName evidence="1">Uncharacterized protein</fullName>
    </submittedName>
</protein>
<proteinExistence type="predicted"/>
<dbReference type="AlphaFoldDB" id="A0A2J7PHP5"/>
<dbReference type="Proteomes" id="UP000235965">
    <property type="component" value="Unassembled WGS sequence"/>
</dbReference>
<dbReference type="EMBL" id="NEVH01025134">
    <property type="protein sequence ID" value="PNF15854.1"/>
    <property type="molecule type" value="Genomic_DNA"/>
</dbReference>
<dbReference type="InParanoid" id="A0A2J7PHP5"/>
<evidence type="ECO:0000313" key="2">
    <source>
        <dbReference type="Proteomes" id="UP000235965"/>
    </source>
</evidence>
<name>A0A2J7PHP5_9NEOP</name>
<gene>
    <name evidence="1" type="ORF">B7P43_G09055</name>
</gene>
<comment type="caution">
    <text evidence="1">The sequence shown here is derived from an EMBL/GenBank/DDBJ whole genome shotgun (WGS) entry which is preliminary data.</text>
</comment>
<reference evidence="1 2" key="1">
    <citation type="submission" date="2017-12" db="EMBL/GenBank/DDBJ databases">
        <title>Hemimetabolous genomes reveal molecular basis of termite eusociality.</title>
        <authorList>
            <person name="Harrison M.C."/>
            <person name="Jongepier E."/>
            <person name="Robertson H.M."/>
            <person name="Arning N."/>
            <person name="Bitard-Feildel T."/>
            <person name="Chao H."/>
            <person name="Childers C.P."/>
            <person name="Dinh H."/>
            <person name="Doddapaneni H."/>
            <person name="Dugan S."/>
            <person name="Gowin J."/>
            <person name="Greiner C."/>
            <person name="Han Y."/>
            <person name="Hu H."/>
            <person name="Hughes D.S.T."/>
            <person name="Huylmans A.-K."/>
            <person name="Kemena C."/>
            <person name="Kremer L.P.M."/>
            <person name="Lee S.L."/>
            <person name="Lopez-Ezquerra A."/>
            <person name="Mallet L."/>
            <person name="Monroy-Kuhn J.M."/>
            <person name="Moser A."/>
            <person name="Murali S.C."/>
            <person name="Muzny D.M."/>
            <person name="Otani S."/>
            <person name="Piulachs M.-D."/>
            <person name="Poelchau M."/>
            <person name="Qu J."/>
            <person name="Schaub F."/>
            <person name="Wada-Katsumata A."/>
            <person name="Worley K.C."/>
            <person name="Xie Q."/>
            <person name="Ylla G."/>
            <person name="Poulsen M."/>
            <person name="Gibbs R.A."/>
            <person name="Schal C."/>
            <person name="Richards S."/>
            <person name="Belles X."/>
            <person name="Korb J."/>
            <person name="Bornberg-Bauer E."/>
        </authorList>
    </citation>
    <scope>NUCLEOTIDE SEQUENCE [LARGE SCALE GENOMIC DNA]</scope>
    <source>
        <tissue evidence="1">Whole body</tissue>
    </source>
</reference>
<sequence length="102" mass="11547">MKQEQESEIRTNYLFDTALTLPIVHAHSSDFSISSSRNHDKVIDICIMGHAVAYLVEGLCHKSEGRGFKSRNEYQELNNFLGSKAQPARKADYLTAMFEPIV</sequence>
<accession>A0A2J7PHP5</accession>
<keyword evidence="2" id="KW-1185">Reference proteome</keyword>
<evidence type="ECO:0000313" key="1">
    <source>
        <dbReference type="EMBL" id="PNF15854.1"/>
    </source>
</evidence>